<dbReference type="STRING" id="1122209.SAMN02745752_02481"/>
<name>A0A1K1YYH7_9GAMM</name>
<accession>A0A1K1YYH7</accession>
<dbReference type="FunFam" id="3.30.70.270:FF:000001">
    <property type="entry name" value="Diguanylate cyclase domain protein"/>
    <property type="match status" value="1"/>
</dbReference>
<evidence type="ECO:0000259" key="6">
    <source>
        <dbReference type="PROSITE" id="PS50112"/>
    </source>
</evidence>
<dbReference type="SMART" id="SM00052">
    <property type="entry name" value="EAL"/>
    <property type="match status" value="1"/>
</dbReference>
<dbReference type="CDD" id="cd01948">
    <property type="entry name" value="EAL"/>
    <property type="match status" value="1"/>
</dbReference>
<keyword evidence="5" id="KW-0472">Membrane</keyword>
<dbReference type="OrthoDB" id="8416215at2"/>
<dbReference type="InterPro" id="IPR043128">
    <property type="entry name" value="Rev_trsase/Diguanyl_cyclase"/>
</dbReference>
<keyword evidence="5" id="KW-0812">Transmembrane</keyword>
<feature type="domain" description="EAL" evidence="7">
    <location>
        <begin position="663"/>
        <end position="917"/>
    </location>
</feature>
<dbReference type="SMART" id="SM00091">
    <property type="entry name" value="PAS"/>
    <property type="match status" value="2"/>
</dbReference>
<dbReference type="GO" id="GO:0071111">
    <property type="term" value="F:cyclic-guanylate-specific phosphodiesterase activity"/>
    <property type="evidence" value="ECO:0007669"/>
    <property type="project" value="UniProtKB-EC"/>
</dbReference>
<dbReference type="InterPro" id="IPR035919">
    <property type="entry name" value="EAL_sf"/>
</dbReference>
<gene>
    <name evidence="9" type="ORF">SAMN02745752_02481</name>
</gene>
<dbReference type="SUPFAM" id="SSF141868">
    <property type="entry name" value="EAL domain-like"/>
    <property type="match status" value="1"/>
</dbReference>
<reference evidence="9 10" key="1">
    <citation type="submission" date="2016-11" db="EMBL/GenBank/DDBJ databases">
        <authorList>
            <person name="Jaros S."/>
            <person name="Januszkiewicz K."/>
            <person name="Wedrychowicz H."/>
        </authorList>
    </citation>
    <scope>NUCLEOTIDE SEQUENCE [LARGE SCALE GENOMIC DNA]</scope>
    <source>
        <strain evidence="9 10">DSM 21637</strain>
    </source>
</reference>
<sequence>MLPFRVLIPFLFIAGSSLLAVVFALLILGNSTDRRAHLELQQQLDYAFHDQQQRMLQQLDRLNVLYTSLPVTSFLEVLPFQLQHQCLLWKREDEPFLRGRCSSEEMLTSELLSAVPEHVQASGLAGYDPAFFYQFREVDGYLLWLVQPLDQPLLAQWQELYQLPYMELKPHRIIISGEDRYSVPIDAGESPLFLHYSLPRPGQELVQSAIMPLMVVLMLMLFIGLFTAHQLWRLINARERSENRLRQVIDLVPHMIYARDEQGRFILANKATGRFFHVSPERMLGRNLAELTGDNQAYEQFLKRERGLLSSGDASFMEEEVLPGKDGPSIWQTSKLHFNDTDGQPAILSVSIDMTAQREQQRQLQLLSNALEHSGSAVLISDAQGLIRYTNARFRELSRQPASVLQGQSLLRLLHGSVTLRQKQQILSALRKQGKWRGELKLRLPGQHHYWMMISISPVQLDARQHQPHFVLVAEDITELKLTHQKMEQLALYDTLTGLENRRLFRQQLHKAIRLAKRHDTQCALLYLDLDHFKRINDTLGHDAGDLLLTTVAERLRRCVRESDSVARLGGDEFTLLLQDVQHPEAAAQVARKVTEQLALPIQLGSRSVIVTTSIGITLAPLDSENPAELLKNADLAMYRAKSDGRNTWQFYTPEMNVHASRLLELETELREALQDRSFEVWYQPQVDLQQKRVVGFEALVRWRHAQRGMVSPAEFIPLAEETGLIVELGHQVLEQACRDIAVFNTSRNQPGYVAVNLSPRQLKDEQLPDYLDALLSQHQLLPRCLELEITESTLMDQMDQSLPILHRIEQLGIALSIDDFGTGYSSLSYLKQLPVHSLKIDRSFVQDVTTDRDDVAIVSAISAMAAKLNLDVVAEGVEQVEQLQILRDCNCNLVQGYYFSPPVPFEKLLEACNRIESELNR</sequence>
<keyword evidence="10" id="KW-1185">Reference proteome</keyword>
<dbReference type="EC" id="3.1.4.52" evidence="2"/>
<dbReference type="CDD" id="cd01949">
    <property type="entry name" value="GGDEF"/>
    <property type="match status" value="1"/>
</dbReference>
<evidence type="ECO:0000256" key="1">
    <source>
        <dbReference type="ARBA" id="ARBA00001946"/>
    </source>
</evidence>
<dbReference type="SMART" id="SM00267">
    <property type="entry name" value="GGDEF"/>
    <property type="match status" value="1"/>
</dbReference>
<evidence type="ECO:0000256" key="4">
    <source>
        <dbReference type="ARBA" id="ARBA00051114"/>
    </source>
</evidence>
<dbReference type="InterPro" id="IPR035965">
    <property type="entry name" value="PAS-like_dom_sf"/>
</dbReference>
<feature type="transmembrane region" description="Helical" evidence="5">
    <location>
        <begin position="209"/>
        <end position="232"/>
    </location>
</feature>
<keyword evidence="5" id="KW-1133">Transmembrane helix</keyword>
<proteinExistence type="predicted"/>
<dbReference type="FunFam" id="3.20.20.450:FF:000001">
    <property type="entry name" value="Cyclic di-GMP phosphodiesterase yahA"/>
    <property type="match status" value="1"/>
</dbReference>
<dbReference type="SUPFAM" id="SSF55073">
    <property type="entry name" value="Nucleotide cyclase"/>
    <property type="match status" value="1"/>
</dbReference>
<evidence type="ECO:0000256" key="5">
    <source>
        <dbReference type="SAM" id="Phobius"/>
    </source>
</evidence>
<comment type="cofactor">
    <cofactor evidence="1">
        <name>Mg(2+)</name>
        <dbReference type="ChEBI" id="CHEBI:18420"/>
    </cofactor>
</comment>
<dbReference type="RefSeq" id="WP_072326807.1">
    <property type="nucleotide sequence ID" value="NZ_FPJW01000009.1"/>
</dbReference>
<evidence type="ECO:0000259" key="7">
    <source>
        <dbReference type="PROSITE" id="PS50883"/>
    </source>
</evidence>
<dbReference type="Proteomes" id="UP000182350">
    <property type="component" value="Unassembled WGS sequence"/>
</dbReference>
<dbReference type="NCBIfam" id="TIGR00254">
    <property type="entry name" value="GGDEF"/>
    <property type="match status" value="1"/>
</dbReference>
<comment type="catalytic activity">
    <reaction evidence="4">
        <text>3',3'-c-di-GMP + H2O = 5'-phosphoguanylyl(3'-&gt;5')guanosine + H(+)</text>
        <dbReference type="Rhea" id="RHEA:24902"/>
        <dbReference type="ChEBI" id="CHEBI:15377"/>
        <dbReference type="ChEBI" id="CHEBI:15378"/>
        <dbReference type="ChEBI" id="CHEBI:58754"/>
        <dbReference type="ChEBI" id="CHEBI:58805"/>
        <dbReference type="EC" id="3.1.4.52"/>
    </reaction>
    <physiologicalReaction direction="left-to-right" evidence="4">
        <dbReference type="Rhea" id="RHEA:24903"/>
    </physiologicalReaction>
</comment>
<dbReference type="InterPro" id="IPR001633">
    <property type="entry name" value="EAL_dom"/>
</dbReference>
<dbReference type="GO" id="GO:0006355">
    <property type="term" value="P:regulation of DNA-templated transcription"/>
    <property type="evidence" value="ECO:0007669"/>
    <property type="project" value="InterPro"/>
</dbReference>
<evidence type="ECO:0000256" key="3">
    <source>
        <dbReference type="ARBA" id="ARBA00022636"/>
    </source>
</evidence>
<evidence type="ECO:0000313" key="10">
    <source>
        <dbReference type="Proteomes" id="UP000182350"/>
    </source>
</evidence>
<evidence type="ECO:0000259" key="8">
    <source>
        <dbReference type="PROSITE" id="PS50887"/>
    </source>
</evidence>
<dbReference type="EMBL" id="FPJW01000009">
    <property type="protein sequence ID" value="SFX67082.1"/>
    <property type="molecule type" value="Genomic_DNA"/>
</dbReference>
<dbReference type="PROSITE" id="PS50887">
    <property type="entry name" value="GGDEF"/>
    <property type="match status" value="1"/>
</dbReference>
<dbReference type="InterPro" id="IPR052155">
    <property type="entry name" value="Biofilm_reg_signaling"/>
</dbReference>
<dbReference type="PROSITE" id="PS50883">
    <property type="entry name" value="EAL"/>
    <property type="match status" value="1"/>
</dbReference>
<dbReference type="InterPro" id="IPR029787">
    <property type="entry name" value="Nucleotide_cyclase"/>
</dbReference>
<dbReference type="Gene3D" id="3.30.450.20">
    <property type="entry name" value="PAS domain"/>
    <property type="match status" value="2"/>
</dbReference>
<evidence type="ECO:0000313" key="9">
    <source>
        <dbReference type="EMBL" id="SFX67082.1"/>
    </source>
</evidence>
<dbReference type="Gene3D" id="3.30.70.270">
    <property type="match status" value="1"/>
</dbReference>
<keyword evidence="3" id="KW-0973">c-di-GMP</keyword>
<dbReference type="GO" id="GO:0071732">
    <property type="term" value="P:cellular response to nitric oxide"/>
    <property type="evidence" value="ECO:0007669"/>
    <property type="project" value="UniProtKB-ARBA"/>
</dbReference>
<dbReference type="AlphaFoldDB" id="A0A1K1YYH7"/>
<dbReference type="NCBIfam" id="TIGR00229">
    <property type="entry name" value="sensory_box"/>
    <property type="match status" value="2"/>
</dbReference>
<dbReference type="Pfam" id="PF00563">
    <property type="entry name" value="EAL"/>
    <property type="match status" value="1"/>
</dbReference>
<dbReference type="Pfam" id="PF00989">
    <property type="entry name" value="PAS"/>
    <property type="match status" value="1"/>
</dbReference>
<dbReference type="Gene3D" id="3.20.20.450">
    <property type="entry name" value="EAL domain"/>
    <property type="match status" value="1"/>
</dbReference>
<dbReference type="PROSITE" id="PS50112">
    <property type="entry name" value="PAS"/>
    <property type="match status" value="1"/>
</dbReference>
<evidence type="ECO:0000256" key="2">
    <source>
        <dbReference type="ARBA" id="ARBA00012282"/>
    </source>
</evidence>
<dbReference type="InterPro" id="IPR013656">
    <property type="entry name" value="PAS_4"/>
</dbReference>
<feature type="domain" description="GGDEF" evidence="8">
    <location>
        <begin position="521"/>
        <end position="654"/>
    </location>
</feature>
<protein>
    <recommendedName>
        <fullName evidence="2">cyclic-guanylate-specific phosphodiesterase</fullName>
        <ecNumber evidence="2">3.1.4.52</ecNumber>
    </recommendedName>
</protein>
<dbReference type="PANTHER" id="PTHR44757:SF2">
    <property type="entry name" value="BIOFILM ARCHITECTURE MAINTENANCE PROTEIN MBAA"/>
    <property type="match status" value="1"/>
</dbReference>
<feature type="transmembrane region" description="Helical" evidence="5">
    <location>
        <begin position="6"/>
        <end position="28"/>
    </location>
</feature>
<dbReference type="InterPro" id="IPR013767">
    <property type="entry name" value="PAS_fold"/>
</dbReference>
<dbReference type="PANTHER" id="PTHR44757">
    <property type="entry name" value="DIGUANYLATE CYCLASE DGCP"/>
    <property type="match status" value="1"/>
</dbReference>
<dbReference type="InterPro" id="IPR000160">
    <property type="entry name" value="GGDEF_dom"/>
</dbReference>
<dbReference type="Pfam" id="PF00990">
    <property type="entry name" value="GGDEF"/>
    <property type="match status" value="1"/>
</dbReference>
<dbReference type="CDD" id="cd00130">
    <property type="entry name" value="PAS"/>
    <property type="match status" value="2"/>
</dbReference>
<dbReference type="Pfam" id="PF08448">
    <property type="entry name" value="PAS_4"/>
    <property type="match status" value="1"/>
</dbReference>
<organism evidence="9 10">
    <name type="scientific">Marinospirillum alkaliphilum DSM 21637</name>
    <dbReference type="NCBI Taxonomy" id="1122209"/>
    <lineage>
        <taxon>Bacteria</taxon>
        <taxon>Pseudomonadati</taxon>
        <taxon>Pseudomonadota</taxon>
        <taxon>Gammaproteobacteria</taxon>
        <taxon>Oceanospirillales</taxon>
        <taxon>Oceanospirillaceae</taxon>
        <taxon>Marinospirillum</taxon>
    </lineage>
</organism>
<feature type="domain" description="PAS" evidence="6">
    <location>
        <begin position="241"/>
        <end position="291"/>
    </location>
</feature>
<dbReference type="SUPFAM" id="SSF55785">
    <property type="entry name" value="PYP-like sensor domain (PAS domain)"/>
    <property type="match status" value="2"/>
</dbReference>
<dbReference type="InterPro" id="IPR000014">
    <property type="entry name" value="PAS"/>
</dbReference>